<dbReference type="InterPro" id="IPR022712">
    <property type="entry name" value="Beta_Casp"/>
</dbReference>
<dbReference type="SMART" id="SM01027">
    <property type="entry name" value="Beta-Casp"/>
    <property type="match status" value="1"/>
</dbReference>
<evidence type="ECO:0000256" key="1">
    <source>
        <dbReference type="ARBA" id="ARBA00022801"/>
    </source>
</evidence>
<feature type="domain" description="Metallo-beta-lactamase" evidence="2">
    <location>
        <begin position="15"/>
        <end position="248"/>
    </location>
</feature>
<dbReference type="SUPFAM" id="SSF56281">
    <property type="entry name" value="Metallo-hydrolase/oxidoreductase"/>
    <property type="match status" value="1"/>
</dbReference>
<dbReference type="GO" id="GO:0016787">
    <property type="term" value="F:hydrolase activity"/>
    <property type="evidence" value="ECO:0007669"/>
    <property type="project" value="UniProtKB-KW"/>
</dbReference>
<dbReference type="InterPro" id="IPR011108">
    <property type="entry name" value="RMMBL"/>
</dbReference>
<dbReference type="EC" id="3.-.-.-" evidence="4"/>
<protein>
    <submittedName>
        <fullName evidence="4">MBL fold metallo-hydrolase</fullName>
        <ecNumber evidence="4">3.-.-.-</ecNumber>
    </submittedName>
</protein>
<feature type="domain" description="Beta-Casp" evidence="3">
    <location>
        <begin position="253"/>
        <end position="377"/>
    </location>
</feature>
<reference evidence="4" key="1">
    <citation type="submission" date="2023-06" db="EMBL/GenBank/DDBJ databases">
        <title>Cytophagales bacterium Strain LB-30, isolated from soil.</title>
        <authorList>
            <person name="Liu B."/>
        </authorList>
    </citation>
    <scope>NUCLEOTIDE SEQUENCE</scope>
    <source>
        <strain evidence="4">LB-30</strain>
    </source>
</reference>
<gene>
    <name evidence="4" type="ORF">QWY31_13255</name>
</gene>
<dbReference type="Gene3D" id="3.60.15.10">
    <property type="entry name" value="Ribonuclease Z/Hydroxyacylglutathione hydrolase-like"/>
    <property type="match status" value="1"/>
</dbReference>
<keyword evidence="5" id="KW-1185">Reference proteome</keyword>
<accession>A0ABT8F7L1</accession>
<dbReference type="PANTHER" id="PTHR11203:SF37">
    <property type="entry name" value="INTEGRATOR COMPLEX SUBUNIT 11"/>
    <property type="match status" value="1"/>
</dbReference>
<sequence length="466" mass="52181">MDVRIKFLGGAQTVTGSKYLLDIGTTRVLVDCGLFQGLKELRLRNWSGLDFDPASIDMVIITHAHIDHTGYLPKLCKDGFNGPIYCTHPTADLIEILLRDSAKLQEEEAEWAQKKGYSKHANPQALYTVEDAEVVFPLLQSVDCNKTISLTENISVSFHTAGHILGAAIVQLFIKGEHQSKTMVFSGDLGRYENEIMYDPSAITQADILLVESTYGNRKNIQPDTLAAMEKEINEGLEAGGCIVIPSFAVGRTQNVLFYLYELFESGLIPKVPVYIDSPMAVSVTNLYERYSEYHKLGDVRAKNGDPIFDYKQFKYVTSINESKYINTVKEKAIIISASGMCTGGRILHHLYHRLPHPQDTVLIVGYQAEGSRGQRILSGESPIPIFGESVPLQARIREITGLSAHADREELIQWLDQFTDAPKRTFIVHGEKESSAALAQYLKEEKGWQAHLPFYLESYELFRGI</sequence>
<dbReference type="InterPro" id="IPR050698">
    <property type="entry name" value="MBL"/>
</dbReference>
<organism evidence="4 5">
    <name type="scientific">Shiella aurantiaca</name>
    <dbReference type="NCBI Taxonomy" id="3058365"/>
    <lineage>
        <taxon>Bacteria</taxon>
        <taxon>Pseudomonadati</taxon>
        <taxon>Bacteroidota</taxon>
        <taxon>Cytophagia</taxon>
        <taxon>Cytophagales</taxon>
        <taxon>Shiellaceae</taxon>
        <taxon>Shiella</taxon>
    </lineage>
</organism>
<dbReference type="Gene3D" id="3.40.50.10890">
    <property type="match status" value="1"/>
</dbReference>
<comment type="caution">
    <text evidence="4">The sequence shown here is derived from an EMBL/GenBank/DDBJ whole genome shotgun (WGS) entry which is preliminary data.</text>
</comment>
<keyword evidence="1 4" id="KW-0378">Hydrolase</keyword>
<evidence type="ECO:0000313" key="5">
    <source>
        <dbReference type="Proteomes" id="UP001168552"/>
    </source>
</evidence>
<dbReference type="Pfam" id="PF10996">
    <property type="entry name" value="Beta-Casp"/>
    <property type="match status" value="1"/>
</dbReference>
<proteinExistence type="predicted"/>
<dbReference type="PANTHER" id="PTHR11203">
    <property type="entry name" value="CLEAVAGE AND POLYADENYLATION SPECIFICITY FACTOR FAMILY MEMBER"/>
    <property type="match status" value="1"/>
</dbReference>
<dbReference type="Proteomes" id="UP001168552">
    <property type="component" value="Unassembled WGS sequence"/>
</dbReference>
<dbReference type="RefSeq" id="WP_320005009.1">
    <property type="nucleotide sequence ID" value="NZ_JAUHJS010000007.1"/>
</dbReference>
<dbReference type="InterPro" id="IPR001279">
    <property type="entry name" value="Metallo-B-lactamas"/>
</dbReference>
<dbReference type="CDD" id="cd16295">
    <property type="entry name" value="TTHA0252-CPSF-like_MBL-fold"/>
    <property type="match status" value="1"/>
</dbReference>
<dbReference type="SMART" id="SM00849">
    <property type="entry name" value="Lactamase_B"/>
    <property type="match status" value="1"/>
</dbReference>
<dbReference type="InterPro" id="IPR036866">
    <property type="entry name" value="RibonucZ/Hydroxyglut_hydro"/>
</dbReference>
<dbReference type="Pfam" id="PF00753">
    <property type="entry name" value="Lactamase_B"/>
    <property type="match status" value="1"/>
</dbReference>
<evidence type="ECO:0000259" key="2">
    <source>
        <dbReference type="SMART" id="SM00849"/>
    </source>
</evidence>
<dbReference type="Pfam" id="PF07521">
    <property type="entry name" value="RMMBL"/>
    <property type="match status" value="1"/>
</dbReference>
<evidence type="ECO:0000259" key="3">
    <source>
        <dbReference type="SMART" id="SM01027"/>
    </source>
</evidence>
<evidence type="ECO:0000313" key="4">
    <source>
        <dbReference type="EMBL" id="MDN4166471.1"/>
    </source>
</evidence>
<name>A0ABT8F7L1_9BACT</name>
<dbReference type="EMBL" id="JAUHJS010000007">
    <property type="protein sequence ID" value="MDN4166471.1"/>
    <property type="molecule type" value="Genomic_DNA"/>
</dbReference>